<feature type="transmembrane region" description="Helical" evidence="1">
    <location>
        <begin position="51"/>
        <end position="78"/>
    </location>
</feature>
<evidence type="ECO:0000256" key="1">
    <source>
        <dbReference type="SAM" id="Phobius"/>
    </source>
</evidence>
<reference evidence="2" key="1">
    <citation type="submission" date="2005-07" db="EMBL/GenBank/DDBJ databases">
        <title>Putative Helicobacter hepaticus pathogenicity island study.</title>
        <authorList>
            <person name="Phipps J.D."/>
        </authorList>
    </citation>
    <scope>NUCLEOTIDE SEQUENCE</scope>
</reference>
<feature type="transmembrane region" description="Helical" evidence="1">
    <location>
        <begin position="84"/>
        <end position="105"/>
    </location>
</feature>
<keyword evidence="1" id="KW-0812">Transmembrane</keyword>
<keyword evidence="1" id="KW-0472">Membrane</keyword>
<dbReference type="AlphaFoldDB" id="Q4EW07"/>
<keyword evidence="1" id="KW-1133">Transmembrane helix</keyword>
<feature type="non-terminal residue" evidence="2">
    <location>
        <position position="326"/>
    </location>
</feature>
<protein>
    <submittedName>
        <fullName evidence="2">Hypothetical membrane associated protein 233</fullName>
    </submittedName>
</protein>
<sequence length="326" mass="36698">MLGSMDTIVTEAAKYIEKGLPFYVKIGLEVKNASKTMTLNISNEALDTEDILILGGLQIGISVGIEAVMSALVTAGIISGGWALVLGIGAAVLVAYFLSDLYLYLKDKSLSLWQDFKKTSNQAIQNIMSLIETDERSLQERKKEITERAANRILDSTNQSKMTQKEYEECITYLCGHCCENKTNDTFPLFSPNTLSSQESFLPPDTINSHRVGEIHFQIQALDEYTRIPIENAKLQLQNVNLGQESITNTQGLATFMIKESEYLKPFMAKLIHNNYQECPIFDRSIIPNAYRSAKKPLELRFLGKIHCYFNGKELILRNVTKTDIF</sequence>
<evidence type="ECO:0000313" key="2">
    <source>
        <dbReference type="EMBL" id="AAZ14870.1"/>
    </source>
</evidence>
<accession>Q4EW07</accession>
<dbReference type="EMBL" id="DQ121399">
    <property type="protein sequence ID" value="AAZ14870.1"/>
    <property type="molecule type" value="Genomic_DNA"/>
</dbReference>
<proteinExistence type="predicted"/>
<organism evidence="2">
    <name type="scientific">Helicobacter hepaticus</name>
    <dbReference type="NCBI Taxonomy" id="32025"/>
    <lineage>
        <taxon>Bacteria</taxon>
        <taxon>Pseudomonadati</taxon>
        <taxon>Campylobacterota</taxon>
        <taxon>Epsilonproteobacteria</taxon>
        <taxon>Campylobacterales</taxon>
        <taxon>Helicobacteraceae</taxon>
        <taxon>Helicobacter</taxon>
    </lineage>
</organism>
<name>Q4EW07_HELHT</name>